<gene>
    <name evidence="1" type="ORF">H4O21_11220</name>
</gene>
<comment type="caution">
    <text evidence="1">The sequence shown here is derived from an EMBL/GenBank/DDBJ whole genome shotgun (WGS) entry which is preliminary data.</text>
</comment>
<reference evidence="1 2" key="1">
    <citation type="submission" date="2020-08" db="EMBL/GenBank/DDBJ databases">
        <title>Oceanospirillum sp. nov. isolated from marine sediment.</title>
        <authorList>
            <person name="Ji X."/>
        </authorList>
    </citation>
    <scope>NUCLEOTIDE SEQUENCE [LARGE SCALE GENOMIC DNA]</scope>
    <source>
        <strain evidence="1 2">D5</strain>
    </source>
</reference>
<proteinExistence type="predicted"/>
<name>A0A839IR50_9GAMM</name>
<evidence type="ECO:0000313" key="1">
    <source>
        <dbReference type="EMBL" id="MBB1487180.1"/>
    </source>
</evidence>
<evidence type="ECO:0000313" key="2">
    <source>
        <dbReference type="Proteomes" id="UP000565262"/>
    </source>
</evidence>
<organism evidence="1 2">
    <name type="scientific">Oceanospirillum sediminis</name>
    <dbReference type="NCBI Taxonomy" id="2760088"/>
    <lineage>
        <taxon>Bacteria</taxon>
        <taxon>Pseudomonadati</taxon>
        <taxon>Pseudomonadota</taxon>
        <taxon>Gammaproteobacteria</taxon>
        <taxon>Oceanospirillales</taxon>
        <taxon>Oceanospirillaceae</taxon>
        <taxon>Oceanospirillum</taxon>
    </lineage>
</organism>
<dbReference type="Gene3D" id="2.60.120.380">
    <property type="match status" value="2"/>
</dbReference>
<dbReference type="Proteomes" id="UP000565262">
    <property type="component" value="Unassembled WGS sequence"/>
</dbReference>
<dbReference type="EMBL" id="JACJFM010000012">
    <property type="protein sequence ID" value="MBB1487180.1"/>
    <property type="molecule type" value="Genomic_DNA"/>
</dbReference>
<sequence length="314" mass="34322">MSLSDHLSEYSITISEARDFIVSNIGNPGEILSFGRSHNLTAQMLADIYGDLNAEQVHSYFDDAGLDYDSVYNTANKLILSETHSEIIASTNDKSDMYSIELQADQAYMITLESDDIEALNLIISHKWGMYPIEHEVINDGAIQIEFTPNVTSTYHLNVSSENYIIDNGWVVNTGDYSLNISESTVEDNTGNRAETAISMQVGESLEGVIETGGDQDWIAVDLQLGSVYAISLSGDLTELKSAMTVNGEWRDSISMTLYGGTSDVQSAKQEDGDHLLVYTPQQTGTHYIAIDPQANSDTGSYLVGVADITPDTL</sequence>
<dbReference type="RefSeq" id="WP_182808959.1">
    <property type="nucleotide sequence ID" value="NZ_JACJFM010000012.1"/>
</dbReference>
<keyword evidence="2" id="KW-1185">Reference proteome</keyword>
<dbReference type="AlphaFoldDB" id="A0A839IR50"/>
<accession>A0A839IR50</accession>
<protein>
    <submittedName>
        <fullName evidence="1">Uncharacterized protein</fullName>
    </submittedName>
</protein>